<dbReference type="GO" id="GO:0020037">
    <property type="term" value="F:heme binding"/>
    <property type="evidence" value="ECO:0007669"/>
    <property type="project" value="InterPro"/>
</dbReference>
<dbReference type="Pfam" id="PF00067">
    <property type="entry name" value="p450"/>
    <property type="match status" value="1"/>
</dbReference>
<dbReference type="InterPro" id="IPR036396">
    <property type="entry name" value="Cyt_P450_sf"/>
</dbReference>
<evidence type="ECO:0000313" key="5">
    <source>
        <dbReference type="EMBL" id="VVA20418.1"/>
    </source>
</evidence>
<evidence type="ECO:0000256" key="2">
    <source>
        <dbReference type="ARBA" id="ARBA00022723"/>
    </source>
</evidence>
<evidence type="ECO:0000256" key="3">
    <source>
        <dbReference type="ARBA" id="ARBA00023004"/>
    </source>
</evidence>
<keyword evidence="4" id="KW-0812">Transmembrane</keyword>
<name>A0A5E4F3P0_PRUDU</name>
<proteinExistence type="inferred from homology"/>
<evidence type="ECO:0000313" key="6">
    <source>
        <dbReference type="Proteomes" id="UP000327085"/>
    </source>
</evidence>
<keyword evidence="2" id="KW-0479">Metal-binding</keyword>
<dbReference type="Proteomes" id="UP000327085">
    <property type="component" value="Chromosome 2"/>
</dbReference>
<accession>A0A5E4F3P0</accession>
<dbReference type="InParanoid" id="A0A5E4F3P0"/>
<dbReference type="EMBL" id="CABIKO010000043">
    <property type="protein sequence ID" value="VVA20418.1"/>
    <property type="molecule type" value="Genomic_DNA"/>
</dbReference>
<keyword evidence="3" id="KW-0408">Iron</keyword>
<sequence>MATISDAQHYLLYFLVCYLSTLLLRSLFNKNSTKPIRSLFNKYSTKPTPQLHPPPSPPALPVICHLHHLTTAHQAISFQNLSTKYGPLLNLRLGASRMLLVSSASMATEIFKT</sequence>
<evidence type="ECO:0000256" key="4">
    <source>
        <dbReference type="SAM" id="Phobius"/>
    </source>
</evidence>
<keyword evidence="4" id="KW-0472">Membrane</keyword>
<evidence type="ECO:0000256" key="1">
    <source>
        <dbReference type="ARBA" id="ARBA00010617"/>
    </source>
</evidence>
<dbReference type="InterPro" id="IPR001128">
    <property type="entry name" value="Cyt_P450"/>
</dbReference>
<dbReference type="AlphaFoldDB" id="A0A5E4F3P0"/>
<dbReference type="SUPFAM" id="SSF48264">
    <property type="entry name" value="Cytochrome P450"/>
    <property type="match status" value="1"/>
</dbReference>
<feature type="transmembrane region" description="Helical" evidence="4">
    <location>
        <begin position="12"/>
        <end position="28"/>
    </location>
</feature>
<protein>
    <submittedName>
        <fullName evidence="5">PREDICTED: cytochrome P450</fullName>
    </submittedName>
</protein>
<dbReference type="GO" id="GO:0016705">
    <property type="term" value="F:oxidoreductase activity, acting on paired donors, with incorporation or reduction of molecular oxygen"/>
    <property type="evidence" value="ECO:0007669"/>
    <property type="project" value="InterPro"/>
</dbReference>
<keyword evidence="4" id="KW-1133">Transmembrane helix</keyword>
<gene>
    <name evidence="5" type="ORF">ALMOND_2B018192</name>
</gene>
<organism evidence="5 6">
    <name type="scientific">Prunus dulcis</name>
    <name type="common">Almond</name>
    <name type="synonym">Amygdalus dulcis</name>
    <dbReference type="NCBI Taxonomy" id="3755"/>
    <lineage>
        <taxon>Eukaryota</taxon>
        <taxon>Viridiplantae</taxon>
        <taxon>Streptophyta</taxon>
        <taxon>Embryophyta</taxon>
        <taxon>Tracheophyta</taxon>
        <taxon>Spermatophyta</taxon>
        <taxon>Magnoliopsida</taxon>
        <taxon>eudicotyledons</taxon>
        <taxon>Gunneridae</taxon>
        <taxon>Pentapetalae</taxon>
        <taxon>rosids</taxon>
        <taxon>fabids</taxon>
        <taxon>Rosales</taxon>
        <taxon>Rosaceae</taxon>
        <taxon>Amygdaloideae</taxon>
        <taxon>Amygdaleae</taxon>
        <taxon>Prunus</taxon>
    </lineage>
</organism>
<reference evidence="6" key="1">
    <citation type="journal article" date="2020" name="Plant J.">
        <title>Transposons played a major role in the diversification between the closely related almond and peach genomes: results from the almond genome sequence.</title>
        <authorList>
            <person name="Alioto T."/>
            <person name="Alexiou K.G."/>
            <person name="Bardil A."/>
            <person name="Barteri F."/>
            <person name="Castanera R."/>
            <person name="Cruz F."/>
            <person name="Dhingra A."/>
            <person name="Duval H."/>
            <person name="Fernandez I Marti A."/>
            <person name="Frias L."/>
            <person name="Galan B."/>
            <person name="Garcia J.L."/>
            <person name="Howad W."/>
            <person name="Gomez-Garrido J."/>
            <person name="Gut M."/>
            <person name="Julca I."/>
            <person name="Morata J."/>
            <person name="Puigdomenech P."/>
            <person name="Ribeca P."/>
            <person name="Rubio Cabetas M.J."/>
            <person name="Vlasova A."/>
            <person name="Wirthensohn M."/>
            <person name="Garcia-Mas J."/>
            <person name="Gabaldon T."/>
            <person name="Casacuberta J.M."/>
            <person name="Arus P."/>
        </authorList>
    </citation>
    <scope>NUCLEOTIDE SEQUENCE [LARGE SCALE GENOMIC DNA]</scope>
    <source>
        <strain evidence="6">cv. Texas</strain>
    </source>
</reference>
<dbReference type="Gramene" id="VVA20418">
    <property type="protein sequence ID" value="VVA20418"/>
    <property type="gene ID" value="Prudul26B018192"/>
</dbReference>
<dbReference type="GO" id="GO:0005506">
    <property type="term" value="F:iron ion binding"/>
    <property type="evidence" value="ECO:0007669"/>
    <property type="project" value="InterPro"/>
</dbReference>
<dbReference type="PANTHER" id="PTHR47955">
    <property type="entry name" value="CYTOCHROME P450 FAMILY 71 PROTEIN"/>
    <property type="match status" value="1"/>
</dbReference>
<comment type="similarity">
    <text evidence="1">Belongs to the cytochrome P450 family.</text>
</comment>
<dbReference type="Gene3D" id="1.10.630.10">
    <property type="entry name" value="Cytochrome P450"/>
    <property type="match status" value="1"/>
</dbReference>
<dbReference type="PANTHER" id="PTHR47955:SF12">
    <property type="entry name" value="(RAPE) HYPOTHETICAL PROTEIN"/>
    <property type="match status" value="1"/>
</dbReference>
<dbReference type="GO" id="GO:0004497">
    <property type="term" value="F:monooxygenase activity"/>
    <property type="evidence" value="ECO:0007669"/>
    <property type="project" value="InterPro"/>
</dbReference>